<gene>
    <name evidence="12" type="ORF">F7P68_0009790</name>
    <name evidence="11" type="ORF">SN16_08415</name>
</gene>
<keyword evidence="3" id="KW-1003">Cell membrane</keyword>
<comment type="similarity">
    <text evidence="8">Belongs to the TRAP transporter small permease family.</text>
</comment>
<dbReference type="Pfam" id="PF04290">
    <property type="entry name" value="DctQ"/>
    <property type="match status" value="1"/>
</dbReference>
<protein>
    <submittedName>
        <fullName evidence="11">TRAP C4-dicarboxylate transporter</fullName>
    </submittedName>
    <submittedName>
        <fullName evidence="12">TRAP transporter small permease</fullName>
    </submittedName>
</protein>
<keyword evidence="14" id="KW-1185">Reference proteome</keyword>
<dbReference type="RefSeq" id="WP_040106170.1">
    <property type="nucleotide sequence ID" value="NZ_JABEVU030000001.1"/>
</dbReference>
<dbReference type="PANTHER" id="PTHR35011">
    <property type="entry name" value="2,3-DIKETO-L-GULONATE TRAP TRANSPORTER SMALL PERMEASE PROTEIN YIAM"/>
    <property type="match status" value="1"/>
</dbReference>
<proteinExistence type="inferred from homology"/>
<keyword evidence="5 9" id="KW-0812">Transmembrane</keyword>
<evidence type="ECO:0000256" key="5">
    <source>
        <dbReference type="ARBA" id="ARBA00022692"/>
    </source>
</evidence>
<evidence type="ECO:0000256" key="8">
    <source>
        <dbReference type="ARBA" id="ARBA00038436"/>
    </source>
</evidence>
<dbReference type="OrthoDB" id="1807003at2"/>
<evidence type="ECO:0000256" key="2">
    <source>
        <dbReference type="ARBA" id="ARBA00022448"/>
    </source>
</evidence>
<feature type="transmembrane region" description="Helical" evidence="9">
    <location>
        <begin position="85"/>
        <end position="110"/>
    </location>
</feature>
<dbReference type="InterPro" id="IPR055348">
    <property type="entry name" value="DctQ"/>
</dbReference>
<evidence type="ECO:0000313" key="12">
    <source>
        <dbReference type="EMBL" id="MDB0580824.1"/>
    </source>
</evidence>
<reference evidence="12" key="2">
    <citation type="submission" date="2020-04" db="EMBL/GenBank/DDBJ databases">
        <authorList>
            <person name="Tanveer F."/>
            <person name="Xie Y."/>
            <person name="Shinwari Z.K."/>
        </authorList>
    </citation>
    <scope>NUCLEOTIDE SEQUENCE</scope>
    <source>
        <strain evidence="12">MOSEL-ME25</strain>
    </source>
</reference>
<evidence type="ECO:0000313" key="11">
    <source>
        <dbReference type="EMBL" id="KIH70712.1"/>
    </source>
</evidence>
<evidence type="ECO:0000313" key="13">
    <source>
        <dbReference type="Proteomes" id="UP000031546"/>
    </source>
</evidence>
<dbReference type="EMBL" id="JABEVU030000001">
    <property type="protein sequence ID" value="MDB0580824.1"/>
    <property type="molecule type" value="Genomic_DNA"/>
</dbReference>
<feature type="transmembrane region" description="Helical" evidence="9">
    <location>
        <begin position="47"/>
        <end position="65"/>
    </location>
</feature>
<dbReference type="AlphaFoldDB" id="A0A0C2E5U7"/>
<dbReference type="GeneID" id="77845577"/>
<keyword evidence="6 9" id="KW-1133">Transmembrane helix</keyword>
<organism evidence="11 13">
    <name type="scientific">Salinicoccus roseus</name>
    <dbReference type="NCBI Taxonomy" id="45670"/>
    <lineage>
        <taxon>Bacteria</taxon>
        <taxon>Bacillati</taxon>
        <taxon>Bacillota</taxon>
        <taxon>Bacilli</taxon>
        <taxon>Bacillales</taxon>
        <taxon>Staphylococcaceae</taxon>
        <taxon>Salinicoccus</taxon>
    </lineage>
</organism>
<evidence type="ECO:0000313" key="14">
    <source>
        <dbReference type="Proteomes" id="UP000527860"/>
    </source>
</evidence>
<dbReference type="EMBL" id="JXII01000006">
    <property type="protein sequence ID" value="KIH70712.1"/>
    <property type="molecule type" value="Genomic_DNA"/>
</dbReference>
<dbReference type="STRING" id="45670.SN16_08415"/>
<comment type="subcellular location">
    <subcellularLocation>
        <location evidence="1">Cell inner membrane</location>
        <topology evidence="1">Multi-pass membrane protein</topology>
    </subcellularLocation>
</comment>
<evidence type="ECO:0000259" key="10">
    <source>
        <dbReference type="Pfam" id="PF04290"/>
    </source>
</evidence>
<keyword evidence="4" id="KW-0997">Cell inner membrane</keyword>
<evidence type="ECO:0000256" key="4">
    <source>
        <dbReference type="ARBA" id="ARBA00022519"/>
    </source>
</evidence>
<dbReference type="GO" id="GO:0005886">
    <property type="term" value="C:plasma membrane"/>
    <property type="evidence" value="ECO:0007669"/>
    <property type="project" value="UniProtKB-SubCell"/>
</dbReference>
<comment type="caution">
    <text evidence="11">The sequence shown here is derived from an EMBL/GenBank/DDBJ whole genome shotgun (WGS) entry which is preliminary data.</text>
</comment>
<evidence type="ECO:0000256" key="1">
    <source>
        <dbReference type="ARBA" id="ARBA00004429"/>
    </source>
</evidence>
<sequence length="159" mass="17601">MEKLVVKLNEGLVYIAKGITMLMVLLITFDVLGRWIFNQPITGSVELVGFGLSMVIFLSIGYTHLYEEHISIEFLVDKLPEKVRYLIDGVINVVITVLMILIAGSLMWYVSRLYDSGTITGDLGIPIYIMALITVAGSLVFALTSLHLAIKYFGKVGQA</sequence>
<accession>A0A0C2E5U7</accession>
<feature type="transmembrane region" description="Helical" evidence="9">
    <location>
        <begin position="125"/>
        <end position="150"/>
    </location>
</feature>
<feature type="domain" description="Tripartite ATP-independent periplasmic transporters DctQ component" evidence="10">
    <location>
        <begin position="23"/>
        <end position="148"/>
    </location>
</feature>
<name>A0A0C2E5U7_9STAP</name>
<evidence type="ECO:0000256" key="6">
    <source>
        <dbReference type="ARBA" id="ARBA00022989"/>
    </source>
</evidence>
<dbReference type="Proteomes" id="UP000527860">
    <property type="component" value="Unassembled WGS sequence"/>
</dbReference>
<keyword evidence="2" id="KW-0813">Transport</keyword>
<evidence type="ECO:0000256" key="9">
    <source>
        <dbReference type="SAM" id="Phobius"/>
    </source>
</evidence>
<reference evidence="11 13" key="1">
    <citation type="submission" date="2015-01" db="EMBL/GenBank/DDBJ databases">
        <title>Genome sequences of high lactate-tolerant strain Salinicoccus roseus W12 with industrial interest.</title>
        <authorList>
            <person name="Wang H."/>
            <person name="Yu B."/>
        </authorList>
    </citation>
    <scope>NUCLEOTIDE SEQUENCE [LARGE SCALE GENOMIC DNA]</scope>
    <source>
        <strain evidence="11 13">W12</strain>
    </source>
</reference>
<reference evidence="12" key="3">
    <citation type="submission" date="2022-12" db="EMBL/GenBank/DDBJ databases">
        <title>Genome analysis and biological profiling of marine Salinicoccus roseus MOSEL-ME25.</title>
        <authorList>
            <person name="Mirza F.T."/>
            <person name="Xie Y."/>
            <person name="Shinwari Z.K."/>
        </authorList>
    </citation>
    <scope>NUCLEOTIDE SEQUENCE</scope>
    <source>
        <strain evidence="12">MOSEL-ME25</strain>
    </source>
</reference>
<dbReference type="InterPro" id="IPR007387">
    <property type="entry name" value="TRAP_DctQ"/>
</dbReference>
<evidence type="ECO:0000256" key="3">
    <source>
        <dbReference type="ARBA" id="ARBA00022475"/>
    </source>
</evidence>
<evidence type="ECO:0000256" key="7">
    <source>
        <dbReference type="ARBA" id="ARBA00023136"/>
    </source>
</evidence>
<feature type="transmembrane region" description="Helical" evidence="9">
    <location>
        <begin position="12"/>
        <end position="35"/>
    </location>
</feature>
<dbReference type="Proteomes" id="UP000031546">
    <property type="component" value="Unassembled WGS sequence"/>
</dbReference>
<keyword evidence="7 9" id="KW-0472">Membrane</keyword>